<comment type="caution">
    <text evidence="2">The sequence shown here is derived from an EMBL/GenBank/DDBJ whole genome shotgun (WGS) entry which is preliminary data.</text>
</comment>
<reference evidence="2 3" key="1">
    <citation type="submission" date="2019-03" db="EMBL/GenBank/DDBJ databases">
        <title>Single cell metagenomics reveals metabolic interactions within the superorganism composed of flagellate Streblomastix strix and complex community of Bacteroidetes bacteria on its surface.</title>
        <authorList>
            <person name="Treitli S.C."/>
            <person name="Kolisko M."/>
            <person name="Husnik F."/>
            <person name="Keeling P."/>
            <person name="Hampl V."/>
        </authorList>
    </citation>
    <scope>NUCLEOTIDE SEQUENCE [LARGE SCALE GENOMIC DNA]</scope>
    <source>
        <strain evidence="2">ST1C</strain>
    </source>
</reference>
<accession>A0A5J4TH25</accession>
<name>A0A5J4TH25_9EUKA</name>
<feature type="compositionally biased region" description="Basic and acidic residues" evidence="1">
    <location>
        <begin position="36"/>
        <end position="47"/>
    </location>
</feature>
<dbReference type="AlphaFoldDB" id="A0A5J4TH25"/>
<feature type="compositionally biased region" description="Basic and acidic residues" evidence="1">
    <location>
        <begin position="55"/>
        <end position="64"/>
    </location>
</feature>
<dbReference type="EMBL" id="SNRW01031390">
    <property type="protein sequence ID" value="KAA6357449.1"/>
    <property type="molecule type" value="Genomic_DNA"/>
</dbReference>
<evidence type="ECO:0000313" key="2">
    <source>
        <dbReference type="EMBL" id="KAA6357449.1"/>
    </source>
</evidence>
<gene>
    <name evidence="2" type="ORF">EZS28_047025</name>
</gene>
<organism evidence="2 3">
    <name type="scientific">Streblomastix strix</name>
    <dbReference type="NCBI Taxonomy" id="222440"/>
    <lineage>
        <taxon>Eukaryota</taxon>
        <taxon>Metamonada</taxon>
        <taxon>Preaxostyla</taxon>
        <taxon>Oxymonadida</taxon>
        <taxon>Streblomastigidae</taxon>
        <taxon>Streblomastix</taxon>
    </lineage>
</organism>
<dbReference type="Proteomes" id="UP000324800">
    <property type="component" value="Unassembled WGS sequence"/>
</dbReference>
<sequence>MLRKIGKSDEQDNTSEAAEDNLFLCERGIGRVTGSIDKRSHDTEKIKPLQSQKRARGENGEHVQKMVIELEQGDGDQGWDEPFQGFPERLNEPRRQ</sequence>
<feature type="region of interest" description="Disordered" evidence="1">
    <location>
        <begin position="1"/>
        <end position="96"/>
    </location>
</feature>
<feature type="compositionally biased region" description="Basic and acidic residues" evidence="1">
    <location>
        <begin position="1"/>
        <end position="10"/>
    </location>
</feature>
<evidence type="ECO:0000313" key="3">
    <source>
        <dbReference type="Proteomes" id="UP000324800"/>
    </source>
</evidence>
<protein>
    <submittedName>
        <fullName evidence="2">Uncharacterized protein</fullName>
    </submittedName>
</protein>
<proteinExistence type="predicted"/>
<evidence type="ECO:0000256" key="1">
    <source>
        <dbReference type="SAM" id="MobiDB-lite"/>
    </source>
</evidence>